<feature type="region of interest" description="Disordered" evidence="3">
    <location>
        <begin position="46"/>
        <end position="69"/>
    </location>
</feature>
<feature type="signal peptide" evidence="4">
    <location>
        <begin position="1"/>
        <end position="25"/>
    </location>
</feature>
<evidence type="ECO:0000313" key="6">
    <source>
        <dbReference type="Proteomes" id="UP000076400"/>
    </source>
</evidence>
<accession>A0A154VBR9</accession>
<dbReference type="PANTHER" id="PTHR30469">
    <property type="entry name" value="MULTIDRUG RESISTANCE PROTEIN MDTA"/>
    <property type="match status" value="1"/>
</dbReference>
<dbReference type="RefSeq" id="WP_067560132.1">
    <property type="nucleotide sequence ID" value="NZ_LPXN01000169.1"/>
</dbReference>
<reference evidence="5 6" key="1">
    <citation type="submission" date="2015-12" db="EMBL/GenBank/DDBJ databases">
        <title>Genome sequence of Oceanibaculum pacificum MCCC 1A02656.</title>
        <authorList>
            <person name="Lu L."/>
            <person name="Lai Q."/>
            <person name="Shao Z."/>
            <person name="Qian P."/>
        </authorList>
    </citation>
    <scope>NUCLEOTIDE SEQUENCE [LARGE SCALE GENOMIC DNA]</scope>
    <source>
        <strain evidence="5 6">MCCC 1A02656</strain>
    </source>
</reference>
<name>A0A154VBR9_9PROT</name>
<evidence type="ECO:0000256" key="1">
    <source>
        <dbReference type="ARBA" id="ARBA00009477"/>
    </source>
</evidence>
<dbReference type="PANTHER" id="PTHR30469:SF15">
    <property type="entry name" value="HLYD FAMILY OF SECRETION PROTEINS"/>
    <property type="match status" value="1"/>
</dbReference>
<evidence type="ECO:0000256" key="2">
    <source>
        <dbReference type="SAM" id="Coils"/>
    </source>
</evidence>
<keyword evidence="4" id="KW-0732">Signal</keyword>
<feature type="coiled-coil region" evidence="2">
    <location>
        <begin position="143"/>
        <end position="170"/>
    </location>
</feature>
<dbReference type="Gene3D" id="1.10.287.470">
    <property type="entry name" value="Helix hairpin bin"/>
    <property type="match status" value="1"/>
</dbReference>
<dbReference type="AlphaFoldDB" id="A0A154VBR9"/>
<evidence type="ECO:0000256" key="4">
    <source>
        <dbReference type="SAM" id="SignalP"/>
    </source>
</evidence>
<feature type="chain" id="PRO_5007601716" evidence="4">
    <location>
        <begin position="26"/>
        <end position="286"/>
    </location>
</feature>
<dbReference type="GO" id="GO:1990281">
    <property type="term" value="C:efflux pump complex"/>
    <property type="evidence" value="ECO:0007669"/>
    <property type="project" value="TreeGrafter"/>
</dbReference>
<comment type="caution">
    <text evidence="5">The sequence shown here is derived from an EMBL/GenBank/DDBJ whole genome shotgun (WGS) entry which is preliminary data.</text>
</comment>
<keyword evidence="2" id="KW-0175">Coiled coil</keyword>
<evidence type="ECO:0000256" key="3">
    <source>
        <dbReference type="SAM" id="MobiDB-lite"/>
    </source>
</evidence>
<organism evidence="5 6">
    <name type="scientific">Oceanibaculum pacificum</name>
    <dbReference type="NCBI Taxonomy" id="580166"/>
    <lineage>
        <taxon>Bacteria</taxon>
        <taxon>Pseudomonadati</taxon>
        <taxon>Pseudomonadota</taxon>
        <taxon>Alphaproteobacteria</taxon>
        <taxon>Rhodospirillales</taxon>
        <taxon>Oceanibaculaceae</taxon>
        <taxon>Oceanibaculum</taxon>
    </lineage>
</organism>
<sequence>MRPAGRYGRRAALATLILVAAATMAAAQQQPPVELPSGLIDPSLSLPPVEAARGTAPAASESRPLDSVRGQLRPRRQTVLGAGLPGRIESFPVEVGDIVAANAPLVTMDCAVLEADRRTAQARQSAATARYTVNNKLADANNISGLEVDLSRAEMAVARAEEQRIAARMRHCRIVAPFAGVVVGKSAQAFQYVAEGEPLLHLVDNSDLLVDAAVPSTWLSDVTVGRRFTMHIDELDIDVSGRIDGTEGRVDPVSQTVRLIGSLTNPPKNLLAGMSGPIDLAVEPTQ</sequence>
<dbReference type="STRING" id="580166.AUP43_14725"/>
<comment type="similarity">
    <text evidence="1">Belongs to the membrane fusion protein (MFP) (TC 8.A.1) family.</text>
</comment>
<dbReference type="InterPro" id="IPR006143">
    <property type="entry name" value="RND_pump_MFP"/>
</dbReference>
<gene>
    <name evidence="5" type="ORF">AUP43_14725</name>
</gene>
<proteinExistence type="inferred from homology"/>
<dbReference type="GO" id="GO:0015562">
    <property type="term" value="F:efflux transmembrane transporter activity"/>
    <property type="evidence" value="ECO:0007669"/>
    <property type="project" value="TreeGrafter"/>
</dbReference>
<dbReference type="Gene3D" id="2.40.50.100">
    <property type="match status" value="1"/>
</dbReference>
<dbReference type="OrthoDB" id="9778796at2"/>
<protein>
    <submittedName>
        <fullName evidence="5">Uncharacterized protein</fullName>
    </submittedName>
</protein>
<dbReference type="Gene3D" id="2.40.30.170">
    <property type="match status" value="1"/>
</dbReference>
<keyword evidence="6" id="KW-1185">Reference proteome</keyword>
<dbReference type="SUPFAM" id="SSF111369">
    <property type="entry name" value="HlyD-like secretion proteins"/>
    <property type="match status" value="1"/>
</dbReference>
<dbReference type="NCBIfam" id="TIGR01730">
    <property type="entry name" value="RND_mfp"/>
    <property type="match status" value="1"/>
</dbReference>
<dbReference type="EMBL" id="LPXN01000169">
    <property type="protein sequence ID" value="KZC98820.1"/>
    <property type="molecule type" value="Genomic_DNA"/>
</dbReference>
<evidence type="ECO:0000313" key="5">
    <source>
        <dbReference type="EMBL" id="KZC98820.1"/>
    </source>
</evidence>
<dbReference type="Proteomes" id="UP000076400">
    <property type="component" value="Unassembled WGS sequence"/>
</dbReference>